<dbReference type="InterPro" id="IPR001920">
    <property type="entry name" value="Asp/Glu_race"/>
</dbReference>
<dbReference type="SUPFAM" id="SSF53681">
    <property type="entry name" value="Aspartate/glutamate racemase"/>
    <property type="match status" value="1"/>
</dbReference>
<sequence>MEKNNSIKFLEKYNLWYIQNKNSKATSCKDAAYKRKRLGSRGIPLYDELKSMAAKTKIDGEIVYVFAHCRANAYLDLNKVSNVLGSTEIERLSIDELKNNFNAEYGTVNPFQDNKTLVQIFDKDIFNFYTAPHTLITNGGEFTISIEFNPSEIIKTLKKVNKKVLKTNIIQEETKRKYDRSSIGIITGNGPDSGMFLWKQINDRINDKLSKLGMHGGDLSYPRVIVNSIPEMGLSMELEAREDEVWNHLKEAVHTLCRSNIHYLTLACHTTQYFEEEIKLICTQYNVIFYSMVDVVEEYIEKNNLKDLTVFAIPAVSNLGEYSAYGRLKKNKNIEVTSMKSEVEGEMQSLGYHIKTLKSGEKDPEAINRLRSLIKKGTNGENALIALTELSITLEKHESNKNKGKSKFNLIDGLQLYAEKMANVYLETLPRINENHEDEMWENC</sequence>
<evidence type="ECO:0000259" key="1">
    <source>
        <dbReference type="Pfam" id="PF04073"/>
    </source>
</evidence>
<organism evidence="2">
    <name type="scientific">uncultured Sulfurovum sp</name>
    <dbReference type="NCBI Taxonomy" id="269237"/>
    <lineage>
        <taxon>Bacteria</taxon>
        <taxon>Pseudomonadati</taxon>
        <taxon>Campylobacterota</taxon>
        <taxon>Epsilonproteobacteria</taxon>
        <taxon>Campylobacterales</taxon>
        <taxon>Sulfurovaceae</taxon>
        <taxon>Sulfurovum</taxon>
        <taxon>environmental samples</taxon>
    </lineage>
</organism>
<dbReference type="GO" id="GO:0002161">
    <property type="term" value="F:aminoacyl-tRNA deacylase activity"/>
    <property type="evidence" value="ECO:0007669"/>
    <property type="project" value="InterPro"/>
</dbReference>
<reference evidence="2" key="1">
    <citation type="submission" date="2020-01" db="EMBL/GenBank/DDBJ databases">
        <authorList>
            <person name="Meier V. D."/>
            <person name="Meier V D."/>
        </authorList>
    </citation>
    <scope>NUCLEOTIDE SEQUENCE</scope>
    <source>
        <strain evidence="2">HLG_WM_MAG_03</strain>
    </source>
</reference>
<dbReference type="Gene3D" id="3.90.960.10">
    <property type="entry name" value="YbaK/aminoacyl-tRNA synthetase-associated domain"/>
    <property type="match status" value="1"/>
</dbReference>
<dbReference type="GO" id="GO:0016855">
    <property type="term" value="F:racemase and epimerase activity, acting on amino acids and derivatives"/>
    <property type="evidence" value="ECO:0007669"/>
    <property type="project" value="InterPro"/>
</dbReference>
<dbReference type="InterPro" id="IPR007214">
    <property type="entry name" value="YbaK/aa-tRNA-synth-assoc-dom"/>
</dbReference>
<dbReference type="Pfam" id="PF04073">
    <property type="entry name" value="tRNA_edit"/>
    <property type="match status" value="1"/>
</dbReference>
<dbReference type="SUPFAM" id="SSF55826">
    <property type="entry name" value="YbaK/ProRS associated domain"/>
    <property type="match status" value="1"/>
</dbReference>
<dbReference type="InterPro" id="IPR036754">
    <property type="entry name" value="YbaK/aa-tRNA-synt-asso_dom_sf"/>
</dbReference>
<feature type="domain" description="YbaK/aminoacyl-tRNA synthetase-associated" evidence="1">
    <location>
        <begin position="42"/>
        <end position="129"/>
    </location>
</feature>
<protein>
    <submittedName>
        <fullName evidence="2">Aspartate/glutamate racemase</fullName>
    </submittedName>
</protein>
<dbReference type="AlphaFoldDB" id="A0A6S6TYE8"/>
<evidence type="ECO:0000313" key="2">
    <source>
        <dbReference type="EMBL" id="CAA6824465.1"/>
    </source>
</evidence>
<dbReference type="EMBL" id="CACVAR010000371">
    <property type="protein sequence ID" value="CAA6824465.1"/>
    <property type="molecule type" value="Genomic_DNA"/>
</dbReference>
<gene>
    <name evidence="2" type="ORF">HELGO_WM24564</name>
</gene>
<dbReference type="Gene3D" id="3.40.50.1860">
    <property type="match status" value="2"/>
</dbReference>
<accession>A0A6S6TYE8</accession>
<proteinExistence type="predicted"/>
<name>A0A6S6TYE8_9BACT</name>